<evidence type="ECO:0000313" key="11">
    <source>
        <dbReference type="EMBL" id="KAG8462226.1"/>
    </source>
</evidence>
<protein>
    <recommendedName>
        <fullName evidence="10">CBS domain-containing protein</fullName>
    </recommendedName>
</protein>
<comment type="cofactor">
    <cofactor evidence="1">
        <name>Mg(2+)</name>
        <dbReference type="ChEBI" id="CHEBI:18420"/>
    </cofactor>
</comment>
<evidence type="ECO:0000256" key="2">
    <source>
        <dbReference type="ARBA" id="ARBA00022694"/>
    </source>
</evidence>
<evidence type="ECO:0000256" key="7">
    <source>
        <dbReference type="ARBA" id="ARBA00022884"/>
    </source>
</evidence>
<feature type="domain" description="CBS" evidence="10">
    <location>
        <begin position="567"/>
        <end position="625"/>
    </location>
</feature>
<dbReference type="Pfam" id="PF00571">
    <property type="entry name" value="CBS"/>
    <property type="match status" value="2"/>
</dbReference>
<keyword evidence="8" id="KW-0129">CBS domain</keyword>
<dbReference type="OMA" id="QMYREIV"/>
<evidence type="ECO:0000256" key="3">
    <source>
        <dbReference type="ARBA" id="ARBA00022695"/>
    </source>
</evidence>
<keyword evidence="2" id="KW-0819">tRNA processing</keyword>
<feature type="domain" description="CBS" evidence="10">
    <location>
        <begin position="503"/>
        <end position="560"/>
    </location>
</feature>
<dbReference type="GO" id="GO:0046872">
    <property type="term" value="F:metal ion binding"/>
    <property type="evidence" value="ECO:0007669"/>
    <property type="project" value="UniProtKB-KW"/>
</dbReference>
<feature type="region of interest" description="Disordered" evidence="9">
    <location>
        <begin position="1"/>
        <end position="22"/>
    </location>
</feature>
<proteinExistence type="predicted"/>
<keyword evidence="4" id="KW-0479">Metal-binding</keyword>
<dbReference type="SUPFAM" id="SSF54631">
    <property type="entry name" value="CBS-domain pair"/>
    <property type="match status" value="1"/>
</dbReference>
<evidence type="ECO:0000256" key="4">
    <source>
        <dbReference type="ARBA" id="ARBA00022723"/>
    </source>
</evidence>
<feature type="compositionally biased region" description="Low complexity" evidence="9">
    <location>
        <begin position="191"/>
        <end position="209"/>
    </location>
</feature>
<organism evidence="11 12">
    <name type="scientific">Diacronema lutheri</name>
    <name type="common">Unicellular marine alga</name>
    <name type="synonym">Monochrysis lutheri</name>
    <dbReference type="NCBI Taxonomy" id="2081491"/>
    <lineage>
        <taxon>Eukaryota</taxon>
        <taxon>Haptista</taxon>
        <taxon>Haptophyta</taxon>
        <taxon>Pavlovophyceae</taxon>
        <taxon>Pavlovales</taxon>
        <taxon>Pavlovaceae</taxon>
        <taxon>Diacronema</taxon>
    </lineage>
</organism>
<evidence type="ECO:0000256" key="5">
    <source>
        <dbReference type="ARBA" id="ARBA00022741"/>
    </source>
</evidence>
<keyword evidence="5" id="KW-0547">Nucleotide-binding</keyword>
<accession>A0A8J5XB69</accession>
<sequence length="627" mass="64559">MATAGRTTCRGPRWREAPRRPGGGLRRAALLLLALPASSSSVARRSRVLCPSRAAVSASAPRAAPAASALADDSGAFEAAAEPCNVVLTHTNADFDSLAGSVALAKLWNAEYSDVPTVVVMPRGANPTLKRFLAYHKHLYPIRGFATIRPTDVRRIGVVDTQSRERLGRAADWLATASSVTIFDHHTAAGAGASAGAAPSDGAQPASASNGNAERNAPAPPAATPVPGDIASSNANVESIVEAVGSATTLLIERLRQRGVSLRDAEATLFALGIRADTGSLTYEHTTVRDAKALVWLMEQGASQSAIAEFGQARLSPHQRAVLTQALAGASVSAHNGIKFATVTVDTEHFMTGMAHVAEELLELTACDVALLGVMHRGGGGGRTHYLSVIGRVGPRAVTVDLNALLQRHGGGGHAKAAAASIRLSELGDGAAGGGTPPLARVEASAAAVPAEPAASMADGGAAAAADTAEDAAALLQAQALLAALAAEVRAQVPAEVLAESIMTRALITLRPDQTVDEARAVLTQHGIKGAPVVDGETGKLVGLLKFSDLVKAAQGGRGSGKVKGVVRTNVPTVSPQMTFVELEEFVMERGIGRLPVLSDSGELVGIITRTDILRHHNLYSSLQIEN</sequence>
<reference evidence="11" key="1">
    <citation type="submission" date="2021-05" db="EMBL/GenBank/DDBJ databases">
        <title>The genome of the haptophyte Pavlova lutheri (Diacronema luteri, Pavlovales) - a model for lipid biosynthesis in eukaryotic algae.</title>
        <authorList>
            <person name="Hulatt C.J."/>
            <person name="Posewitz M.C."/>
        </authorList>
    </citation>
    <scope>NUCLEOTIDE SEQUENCE</scope>
    <source>
        <strain evidence="11">NIVA-4/92</strain>
    </source>
</reference>
<dbReference type="SMART" id="SM00116">
    <property type="entry name" value="CBS"/>
    <property type="match status" value="2"/>
</dbReference>
<dbReference type="Gene3D" id="3.10.580.10">
    <property type="entry name" value="CBS-domain"/>
    <property type="match status" value="2"/>
</dbReference>
<evidence type="ECO:0000313" key="12">
    <source>
        <dbReference type="Proteomes" id="UP000751190"/>
    </source>
</evidence>
<name>A0A8J5XB69_DIALT</name>
<keyword evidence="7" id="KW-0694">RNA-binding</keyword>
<gene>
    <name evidence="11" type="ORF">KFE25_012046</name>
</gene>
<feature type="region of interest" description="Disordered" evidence="9">
    <location>
        <begin position="191"/>
        <end position="230"/>
    </location>
</feature>
<keyword evidence="12" id="KW-1185">Reference proteome</keyword>
<dbReference type="InterPro" id="IPR046342">
    <property type="entry name" value="CBS_dom_sf"/>
</dbReference>
<evidence type="ECO:0000256" key="6">
    <source>
        <dbReference type="ARBA" id="ARBA00022842"/>
    </source>
</evidence>
<dbReference type="Proteomes" id="UP000751190">
    <property type="component" value="Unassembled WGS sequence"/>
</dbReference>
<evidence type="ECO:0000256" key="9">
    <source>
        <dbReference type="SAM" id="MobiDB-lite"/>
    </source>
</evidence>
<evidence type="ECO:0000256" key="8">
    <source>
        <dbReference type="PROSITE-ProRule" id="PRU00703"/>
    </source>
</evidence>
<dbReference type="SUPFAM" id="SSF64182">
    <property type="entry name" value="DHH phosphoesterases"/>
    <property type="match status" value="1"/>
</dbReference>
<keyword evidence="6" id="KW-0460">Magnesium</keyword>
<dbReference type="GO" id="GO:0003723">
    <property type="term" value="F:RNA binding"/>
    <property type="evidence" value="ECO:0007669"/>
    <property type="project" value="UniProtKB-KW"/>
</dbReference>
<dbReference type="Gene3D" id="3.90.1640.10">
    <property type="entry name" value="inorganic pyrophosphatase (n-terminal core)"/>
    <property type="match status" value="2"/>
</dbReference>
<dbReference type="OrthoDB" id="418595at2759"/>
<dbReference type="GO" id="GO:0000166">
    <property type="term" value="F:nucleotide binding"/>
    <property type="evidence" value="ECO:0007669"/>
    <property type="project" value="UniProtKB-KW"/>
</dbReference>
<dbReference type="PANTHER" id="PTHR47788">
    <property type="entry name" value="POLYA POLYMERASE"/>
    <property type="match status" value="1"/>
</dbReference>
<dbReference type="EMBL" id="JAGTXO010000021">
    <property type="protein sequence ID" value="KAG8462226.1"/>
    <property type="molecule type" value="Genomic_DNA"/>
</dbReference>
<dbReference type="GO" id="GO:0016779">
    <property type="term" value="F:nucleotidyltransferase activity"/>
    <property type="evidence" value="ECO:0007669"/>
    <property type="project" value="UniProtKB-KW"/>
</dbReference>
<comment type="caution">
    <text evidence="11">The sequence shown here is derived from an EMBL/GenBank/DDBJ whole genome shotgun (WGS) entry which is preliminary data.</text>
</comment>
<evidence type="ECO:0000259" key="10">
    <source>
        <dbReference type="PROSITE" id="PS51371"/>
    </source>
</evidence>
<dbReference type="GO" id="GO:0008033">
    <property type="term" value="P:tRNA processing"/>
    <property type="evidence" value="ECO:0007669"/>
    <property type="project" value="UniProtKB-KW"/>
</dbReference>
<keyword evidence="3" id="KW-0548">Nucleotidyltransferase</keyword>
<dbReference type="InterPro" id="IPR052390">
    <property type="entry name" value="tRNA_nt/polyA_polymerase"/>
</dbReference>
<dbReference type="PANTHER" id="PTHR47788:SF1">
    <property type="entry name" value="A-ADDING TRNA NUCLEOTIDYLTRANSFERASE"/>
    <property type="match status" value="1"/>
</dbReference>
<dbReference type="PROSITE" id="PS51371">
    <property type="entry name" value="CBS"/>
    <property type="match status" value="2"/>
</dbReference>
<keyword evidence="3" id="KW-0808">Transferase</keyword>
<evidence type="ECO:0000256" key="1">
    <source>
        <dbReference type="ARBA" id="ARBA00001946"/>
    </source>
</evidence>
<dbReference type="AlphaFoldDB" id="A0A8J5XB69"/>
<dbReference type="InterPro" id="IPR038763">
    <property type="entry name" value="DHH_sf"/>
</dbReference>
<dbReference type="InterPro" id="IPR000644">
    <property type="entry name" value="CBS_dom"/>
</dbReference>